<gene>
    <name evidence="1" type="ORF">PoMZ_10979</name>
</gene>
<organism evidence="1 2">
    <name type="scientific">Pyricularia oryzae</name>
    <name type="common">Rice blast fungus</name>
    <name type="synonym">Magnaporthe oryzae</name>
    <dbReference type="NCBI Taxonomy" id="318829"/>
    <lineage>
        <taxon>Eukaryota</taxon>
        <taxon>Fungi</taxon>
        <taxon>Dikarya</taxon>
        <taxon>Ascomycota</taxon>
        <taxon>Pezizomycotina</taxon>
        <taxon>Sordariomycetes</taxon>
        <taxon>Sordariomycetidae</taxon>
        <taxon>Magnaporthales</taxon>
        <taxon>Pyriculariaceae</taxon>
        <taxon>Pyricularia</taxon>
    </lineage>
</organism>
<dbReference type="Proteomes" id="UP000294847">
    <property type="component" value="Chromosome 5"/>
</dbReference>
<evidence type="ECO:0000313" key="1">
    <source>
        <dbReference type="EMBL" id="QBZ62105.1"/>
    </source>
</evidence>
<accession>A0A4P7NJ78</accession>
<protein>
    <recommendedName>
        <fullName evidence="3">ABM domain-containing protein</fullName>
    </recommendedName>
</protein>
<dbReference type="SUPFAM" id="SSF54909">
    <property type="entry name" value="Dimeric alpha+beta barrel"/>
    <property type="match status" value="1"/>
</dbReference>
<evidence type="ECO:0000313" key="2">
    <source>
        <dbReference type="Proteomes" id="UP000294847"/>
    </source>
</evidence>
<reference evidence="1 2" key="1">
    <citation type="journal article" date="2019" name="Mol. Biol. Evol.">
        <title>Blast fungal genomes show frequent chromosomal changes, gene gains and losses, and effector gene turnover.</title>
        <authorList>
            <person name="Gomez Luciano L.B."/>
            <person name="Jason Tsai I."/>
            <person name="Chuma I."/>
            <person name="Tosa Y."/>
            <person name="Chen Y.H."/>
            <person name="Li J.Y."/>
            <person name="Li M.Y."/>
            <person name="Jade Lu M.Y."/>
            <person name="Nakayashiki H."/>
            <person name="Li W.H."/>
        </authorList>
    </citation>
    <scope>NUCLEOTIDE SEQUENCE [LARGE SCALE GENOMIC DNA]</scope>
    <source>
        <strain evidence="1">MZ5-1-6</strain>
    </source>
</reference>
<dbReference type="EMBL" id="CP034208">
    <property type="protein sequence ID" value="QBZ62105.1"/>
    <property type="molecule type" value="Genomic_DNA"/>
</dbReference>
<proteinExistence type="predicted"/>
<dbReference type="AlphaFoldDB" id="A0A4P7NJ78"/>
<dbReference type="InterPro" id="IPR011008">
    <property type="entry name" value="Dimeric_a/b-barrel"/>
</dbReference>
<dbReference type="Gene3D" id="3.30.70.100">
    <property type="match status" value="1"/>
</dbReference>
<name>A0A4P7NJ78_PYROR</name>
<evidence type="ECO:0008006" key="3">
    <source>
        <dbReference type="Google" id="ProtNLM"/>
    </source>
</evidence>
<sequence>MSTTQEKGQRYSVLVSCTLHDGKTDEYLAIMEKVIAYLSKEEPDFLHIEIMRVDGSPNKLRYLEHWAKPFDVLAKDTASNPQLNEFMNAMDPLLAEKRSVEFLRSFGGPWARTRDGTFSKIRCMLTPTGEASLLSLPPILETEKSQDSSLDGYREQK</sequence>